<dbReference type="PATRIC" id="fig|626887.3.peg.2254"/>
<keyword evidence="2" id="KW-1133">Transmembrane helix</keyword>
<organism evidence="3 4">
    <name type="scientific">Marinobacter nanhaiticus D15-8W</name>
    <dbReference type="NCBI Taxonomy" id="626887"/>
    <lineage>
        <taxon>Bacteria</taxon>
        <taxon>Pseudomonadati</taxon>
        <taxon>Pseudomonadota</taxon>
        <taxon>Gammaproteobacteria</taxon>
        <taxon>Pseudomonadales</taxon>
        <taxon>Marinobacteraceae</taxon>
        <taxon>Marinobacter</taxon>
    </lineage>
</organism>
<dbReference type="Pfam" id="PF11446">
    <property type="entry name" value="DUF2897"/>
    <property type="match status" value="1"/>
</dbReference>
<dbReference type="AlphaFoldDB" id="N6WWE7"/>
<dbReference type="STRING" id="626887.J057_11231"/>
<keyword evidence="4" id="KW-1185">Reference proteome</keyword>
<accession>N6WWE7</accession>
<reference evidence="3 4" key="1">
    <citation type="journal article" date="2013" name="Genome Announc.">
        <title>Genome Sequence of the Polycyclic Aromatic Hydrocarbon-Degrading Bacterium Strain Marinobacter nanhaiticus D15-8WT.</title>
        <authorList>
            <person name="Cui Z."/>
            <person name="Gao W."/>
            <person name="Li Q."/>
            <person name="Xu G."/>
            <person name="Zheng L."/>
        </authorList>
    </citation>
    <scope>NUCLEOTIDE SEQUENCE [LARGE SCALE GENOMIC DNA]</scope>
    <source>
        <strain evidence="3 4">D15-8W</strain>
    </source>
</reference>
<dbReference type="RefSeq" id="WP_004580211.1">
    <property type="nucleotide sequence ID" value="NZ_AP028878.1"/>
</dbReference>
<dbReference type="HOGENOM" id="CLU_209760_0_0_6"/>
<evidence type="ECO:0000256" key="1">
    <source>
        <dbReference type="SAM" id="MobiDB-lite"/>
    </source>
</evidence>
<feature type="transmembrane region" description="Helical" evidence="2">
    <location>
        <begin position="6"/>
        <end position="23"/>
    </location>
</feature>
<sequence length="56" mass="6669">MPLIGWIFLIVTIVLVVGGLMILRDNARDMPISEDKMKRIRERKKEQEAKDKEEEW</sequence>
<name>N6WWE7_9GAMM</name>
<evidence type="ECO:0000313" key="4">
    <source>
        <dbReference type="Proteomes" id="UP000013165"/>
    </source>
</evidence>
<comment type="caution">
    <text evidence="3">The sequence shown here is derived from an EMBL/GenBank/DDBJ whole genome shotgun (WGS) entry which is preliminary data.</text>
</comment>
<gene>
    <name evidence="3" type="ORF">J057_11231</name>
</gene>
<dbReference type="eggNOG" id="ENOG5033A6P">
    <property type="taxonomic scope" value="Bacteria"/>
</dbReference>
<dbReference type="EMBL" id="APLQ01000011">
    <property type="protein sequence ID" value="ENO15921.1"/>
    <property type="molecule type" value="Genomic_DNA"/>
</dbReference>
<proteinExistence type="predicted"/>
<feature type="region of interest" description="Disordered" evidence="1">
    <location>
        <begin position="34"/>
        <end position="56"/>
    </location>
</feature>
<protein>
    <submittedName>
        <fullName evidence="3">DUF2897 family protein</fullName>
    </submittedName>
</protein>
<keyword evidence="2" id="KW-0472">Membrane</keyword>
<keyword evidence="2" id="KW-0812">Transmembrane</keyword>
<evidence type="ECO:0000313" key="3">
    <source>
        <dbReference type="EMBL" id="ENO15921.1"/>
    </source>
</evidence>
<evidence type="ECO:0000256" key="2">
    <source>
        <dbReference type="SAM" id="Phobius"/>
    </source>
</evidence>
<dbReference type="Proteomes" id="UP000013165">
    <property type="component" value="Unassembled WGS sequence"/>
</dbReference>
<dbReference type="InterPro" id="IPR021550">
    <property type="entry name" value="DUF2897"/>
</dbReference>